<sequence>MESVNAQWAGAFTIMNDSDGWQQFRRLDGDLFMPPATDGLEERARMCAGIHATWTATTGHLVIEAEGPEDGSPFDVLVNGVLRHRVSGAGRVSHDLYLGSMPPQSTVQLWLPQYGFLRVLEVSLKGEDVQVAGGSGKRWITYGSSITQCRQADGPSEAWPAVVARQYGWQLQSLGFGGECHLDPAAESTICQLPADFISLCLGINTYNVAAFSGRTFASQVLGFLSAIRRAHPEVPIAVISPVLSLPREEAPNAVGWTLADYRKAVADVVGLVRERGDTRTHLLDGEGVFTPAEAAVMMPDTLHPNNAGYRLMADRLGPQLAAVANAHG</sequence>
<keyword evidence="3" id="KW-1185">Reference proteome</keyword>
<dbReference type="SUPFAM" id="SSF52266">
    <property type="entry name" value="SGNH hydrolase"/>
    <property type="match status" value="1"/>
</dbReference>
<gene>
    <name evidence="2" type="ORF">V3C41_21460</name>
</gene>
<dbReference type="Gene3D" id="2.60.120.260">
    <property type="entry name" value="Galactose-binding domain-like"/>
    <property type="match status" value="1"/>
</dbReference>
<dbReference type="Proteomes" id="UP001448614">
    <property type="component" value="Unassembled WGS sequence"/>
</dbReference>
<comment type="caution">
    <text evidence="2">The sequence shown here is derived from an EMBL/GenBank/DDBJ whole genome shotgun (WGS) entry which is preliminary data.</text>
</comment>
<dbReference type="Pfam" id="PF13472">
    <property type="entry name" value="Lipase_GDSL_2"/>
    <property type="match status" value="1"/>
</dbReference>
<name>A0ABV0GYE9_PAENI</name>
<protein>
    <submittedName>
        <fullName evidence="2">GDSL-type esterase/lipase family protein</fullName>
    </submittedName>
</protein>
<dbReference type="Gene3D" id="3.40.50.1110">
    <property type="entry name" value="SGNH hydrolase"/>
    <property type="match status" value="1"/>
</dbReference>
<dbReference type="EMBL" id="JBBMFV010000004">
    <property type="protein sequence ID" value="MEO3943640.1"/>
    <property type="molecule type" value="Genomic_DNA"/>
</dbReference>
<organism evidence="2 3">
    <name type="scientific">Paenarthrobacter nicotinovorans</name>
    <name type="common">Arthrobacter nicotinovorans</name>
    <dbReference type="NCBI Taxonomy" id="29320"/>
    <lineage>
        <taxon>Bacteria</taxon>
        <taxon>Bacillati</taxon>
        <taxon>Actinomycetota</taxon>
        <taxon>Actinomycetes</taxon>
        <taxon>Micrococcales</taxon>
        <taxon>Micrococcaceae</taxon>
        <taxon>Paenarthrobacter</taxon>
    </lineage>
</organism>
<dbReference type="RefSeq" id="WP_347783549.1">
    <property type="nucleotide sequence ID" value="NZ_JBBMFV010000004.1"/>
</dbReference>
<feature type="domain" description="SGNH hydrolase-type esterase" evidence="1">
    <location>
        <begin position="142"/>
        <end position="312"/>
    </location>
</feature>
<evidence type="ECO:0000313" key="3">
    <source>
        <dbReference type="Proteomes" id="UP001448614"/>
    </source>
</evidence>
<proteinExistence type="predicted"/>
<accession>A0ABV0GYE9</accession>
<evidence type="ECO:0000313" key="2">
    <source>
        <dbReference type="EMBL" id="MEO3943640.1"/>
    </source>
</evidence>
<dbReference type="InterPro" id="IPR036514">
    <property type="entry name" value="SGNH_hydro_sf"/>
</dbReference>
<dbReference type="InterPro" id="IPR013830">
    <property type="entry name" value="SGNH_hydro"/>
</dbReference>
<evidence type="ECO:0000259" key="1">
    <source>
        <dbReference type="Pfam" id="PF13472"/>
    </source>
</evidence>
<reference evidence="2 3" key="1">
    <citation type="journal article" date="2024" name="Appl. Microbiol. Biotechnol.">
        <title>Biosynthetic gene clusters with biotechnological applications in novel Antarctic isolates from Actinomycetota.</title>
        <authorList>
            <person name="Bruna P."/>
            <person name="Nunez-Montero K."/>
            <person name="Contreras M.J."/>
            <person name="Leal K."/>
            <person name="Garcia M."/>
            <person name="Abanto M."/>
            <person name="Barrientos L."/>
        </authorList>
    </citation>
    <scope>NUCLEOTIDE SEQUENCE [LARGE SCALE GENOMIC DNA]</scope>
    <source>
        <strain evidence="2 3">Se16.17</strain>
    </source>
</reference>